<dbReference type="Gene3D" id="3.40.50.700">
    <property type="entry name" value="NADH:ubiquinone oxidoreductase-like, 20kDa subunit"/>
    <property type="match status" value="1"/>
</dbReference>
<dbReference type="EC" id="1.12.1.3" evidence="3"/>
<evidence type="ECO:0000313" key="3">
    <source>
        <dbReference type="EMBL" id="VVC03365.1"/>
    </source>
</evidence>
<dbReference type="PANTHER" id="PTHR42845:SF2">
    <property type="entry name" value="F420-NON-REDUCING HYDROGENASE VHU SUBUNIT G"/>
    <property type="match status" value="1"/>
</dbReference>
<accession>A0A5E4LMX1</accession>
<dbReference type="InterPro" id="IPR037024">
    <property type="entry name" value="NiFe_Hase_small_N_sf"/>
</dbReference>
<name>A0A5E4LMX1_9ARCH</name>
<dbReference type="GO" id="GO:0050583">
    <property type="term" value="F:hydrogen dehydrogenase (NADP+) activity"/>
    <property type="evidence" value="ECO:0007669"/>
    <property type="project" value="UniProtKB-EC"/>
</dbReference>
<dbReference type="SUPFAM" id="SSF56770">
    <property type="entry name" value="HydA/Nqo6-like"/>
    <property type="match status" value="1"/>
</dbReference>
<organism evidence="3 4">
    <name type="scientific">Candidatus Bilamarchaeum dharawalense</name>
    <dbReference type="NCBI Taxonomy" id="2885759"/>
    <lineage>
        <taxon>Archaea</taxon>
        <taxon>Candidatus Micrarchaeota</taxon>
        <taxon>Candidatus Micrarchaeia</taxon>
        <taxon>Candidatus Anstonellales</taxon>
        <taxon>Candidatus Bilamarchaeaceae</taxon>
        <taxon>Candidatus Bilamarchaeum</taxon>
    </lineage>
</organism>
<dbReference type="InterPro" id="IPR006137">
    <property type="entry name" value="NADH_UbQ_OxRdtase-like_20kDa"/>
</dbReference>
<dbReference type="Pfam" id="PF01058">
    <property type="entry name" value="Oxidored_q6"/>
    <property type="match status" value="1"/>
</dbReference>
<comment type="caution">
    <text evidence="3">The sequence shown here is derived from an EMBL/GenBank/DDBJ whole genome shotgun (WGS) entry which is preliminary data.</text>
</comment>
<evidence type="ECO:0000259" key="2">
    <source>
        <dbReference type="Pfam" id="PF01058"/>
    </source>
</evidence>
<dbReference type="Proteomes" id="UP000789941">
    <property type="component" value="Unassembled WGS sequence"/>
</dbReference>
<dbReference type="InterPro" id="IPR051349">
    <property type="entry name" value="Hydrogenase_assoc-protein"/>
</dbReference>
<evidence type="ECO:0000256" key="1">
    <source>
        <dbReference type="ARBA" id="ARBA00023002"/>
    </source>
</evidence>
<reference evidence="3 4" key="1">
    <citation type="submission" date="2019-08" db="EMBL/GenBank/DDBJ databases">
        <authorList>
            <person name="Vazquez-Campos X."/>
        </authorList>
    </citation>
    <scope>NUCLEOTIDE SEQUENCE [LARGE SCALE GENOMIC DNA]</scope>
    <source>
        <strain evidence="3">LFW-283_2</strain>
    </source>
</reference>
<feature type="domain" description="NADH:ubiquinone oxidoreductase-like 20kDa subunit" evidence="2">
    <location>
        <begin position="24"/>
        <end position="150"/>
    </location>
</feature>
<dbReference type="EMBL" id="CABMJJ010000007">
    <property type="protein sequence ID" value="VVC03365.1"/>
    <property type="molecule type" value="Genomic_DNA"/>
</dbReference>
<gene>
    <name evidence="3" type="primary">hydD</name>
    <name evidence="3" type="ORF">LFW2832_00321</name>
</gene>
<keyword evidence="1 3" id="KW-0560">Oxidoreductase</keyword>
<dbReference type="PANTHER" id="PTHR42845">
    <property type="entry name" value="COENZYME F420-REDUCING HYDROGENASE, GAMMA SUBUNIT"/>
    <property type="match status" value="1"/>
</dbReference>
<dbReference type="GO" id="GO:0051536">
    <property type="term" value="F:iron-sulfur cluster binding"/>
    <property type="evidence" value="ECO:0007669"/>
    <property type="project" value="InterPro"/>
</dbReference>
<sequence>MRKLRIGWFTFTCCEDSSILFVELMNKNYFTWKKLVDFRYCKVIKSKNVFDEFDVAFVEGAISNDRDKERLMQIRAKAKYLVAIGACACNGGPSAQRNEFSDHVKVKIQPFLMKWNLYEKVLKLDDVVKVDDKVDGCPMVEQTFLNTLDKYLKLFGIVEGENAQPKL</sequence>
<dbReference type="AlphaFoldDB" id="A0A5E4LMX1"/>
<protein>
    <submittedName>
        <fullName evidence="3">Sulfhydrogenase 1 subunit delta</fullName>
        <ecNumber evidence="3">1.12.1.3</ecNumber>
    </submittedName>
</protein>
<evidence type="ECO:0000313" key="4">
    <source>
        <dbReference type="Proteomes" id="UP000789941"/>
    </source>
</evidence>
<proteinExistence type="predicted"/>